<protein>
    <recommendedName>
        <fullName evidence="3">Antitoxin</fullName>
    </recommendedName>
</protein>
<dbReference type="Pfam" id="PF19891">
    <property type="entry name" value="DUF6364"/>
    <property type="match status" value="1"/>
</dbReference>
<gene>
    <name evidence="1" type="ORF">COV24_03155</name>
</gene>
<reference evidence="1 2" key="1">
    <citation type="submission" date="2017-09" db="EMBL/GenBank/DDBJ databases">
        <title>Depth-based differentiation of microbial function through sediment-hosted aquifers and enrichment of novel symbionts in the deep terrestrial subsurface.</title>
        <authorList>
            <person name="Probst A.J."/>
            <person name="Ladd B."/>
            <person name="Jarett J.K."/>
            <person name="Geller-Mcgrath D.E."/>
            <person name="Sieber C.M."/>
            <person name="Emerson J.B."/>
            <person name="Anantharaman K."/>
            <person name="Thomas B.C."/>
            <person name="Malmstrom R."/>
            <person name="Stieglmeier M."/>
            <person name="Klingl A."/>
            <person name="Woyke T."/>
            <person name="Ryan C.M."/>
            <person name="Banfield J.F."/>
        </authorList>
    </citation>
    <scope>NUCLEOTIDE SEQUENCE [LARGE SCALE GENOMIC DNA]</scope>
    <source>
        <strain evidence="1">CG10_big_fil_rev_8_21_14_0_10_32_10</strain>
    </source>
</reference>
<name>A0A2H0R9Z8_UNCKA</name>
<sequence length="81" mass="9110">MNTKLTLSMDPNIINKAKKNLQTKEKSLSSIIEDYFKILIATKTKKTSDTPIVGELTGIASTSKKTNKTEIISNYLLEKYK</sequence>
<proteinExistence type="predicted"/>
<comment type="caution">
    <text evidence="1">The sequence shown here is derived from an EMBL/GenBank/DDBJ whole genome shotgun (WGS) entry which is preliminary data.</text>
</comment>
<organism evidence="1 2">
    <name type="scientific">candidate division WWE3 bacterium CG10_big_fil_rev_8_21_14_0_10_32_10</name>
    <dbReference type="NCBI Taxonomy" id="1975090"/>
    <lineage>
        <taxon>Bacteria</taxon>
        <taxon>Katanobacteria</taxon>
    </lineage>
</organism>
<dbReference type="EMBL" id="PCXU01000027">
    <property type="protein sequence ID" value="PIR43338.1"/>
    <property type="molecule type" value="Genomic_DNA"/>
</dbReference>
<dbReference type="InterPro" id="IPR045944">
    <property type="entry name" value="DUF6364"/>
</dbReference>
<evidence type="ECO:0000313" key="1">
    <source>
        <dbReference type="EMBL" id="PIR43338.1"/>
    </source>
</evidence>
<evidence type="ECO:0000313" key="2">
    <source>
        <dbReference type="Proteomes" id="UP000230214"/>
    </source>
</evidence>
<evidence type="ECO:0008006" key="3">
    <source>
        <dbReference type="Google" id="ProtNLM"/>
    </source>
</evidence>
<dbReference type="Proteomes" id="UP000230214">
    <property type="component" value="Unassembled WGS sequence"/>
</dbReference>
<dbReference type="AlphaFoldDB" id="A0A2H0R9Z8"/>
<accession>A0A2H0R9Z8</accession>